<sequence length="449" mass="50375">MPATQADTNTNRVSSALVAFTPRQVLLGSQTMKQNSDNNGSSNGNLHLKLEQKVLLHQSIAKYLQRSGFSKTLKKFFSEAQIEKDNLEESSVDLEEMCLKCLQSKANINIQKEEQGKHEDKFVCDTENASKKKKKKSNESDCGVIVDQSVTAGTLKDSKNSGNEKSYPSAESKAIPKDKNTDYKSKEKKKKKSKLASESLTDNVERNQLETPVLPEVKLNNDVSDDAKTVTGAETEKKSKDKKKKKDKSSGDSLVVEKQEDLENKEKEKKDSKKRKRPTSEENVRPADRQVEEDPKRRKIEDEDESNLNSDKKNIGKSSQLGGDQLQKTSGEQPSGKINGDIEKSGEKSSMQSFQKKQQKGSIEPKTVKAFQRVKVEDVVYADERLQDNSYWAKDGADYGYGAKAEEVLGQVRGRGFRHEKTKKKRGSYRGGQIDLQSHSIKFSYSDDD</sequence>
<dbReference type="Proteomes" id="UP000828941">
    <property type="component" value="Chromosome 6"/>
</dbReference>
<evidence type="ECO:0000313" key="1">
    <source>
        <dbReference type="EMBL" id="KAI4335342.1"/>
    </source>
</evidence>
<comment type="caution">
    <text evidence="1">The sequence shown here is derived from an EMBL/GenBank/DDBJ whole genome shotgun (WGS) entry which is preliminary data.</text>
</comment>
<gene>
    <name evidence="1" type="ORF">L6164_013996</name>
</gene>
<accession>A0ACB9NHD2</accession>
<keyword evidence="2" id="KW-1185">Reference proteome</keyword>
<organism evidence="1 2">
    <name type="scientific">Bauhinia variegata</name>
    <name type="common">Purple orchid tree</name>
    <name type="synonym">Phanera variegata</name>
    <dbReference type="NCBI Taxonomy" id="167791"/>
    <lineage>
        <taxon>Eukaryota</taxon>
        <taxon>Viridiplantae</taxon>
        <taxon>Streptophyta</taxon>
        <taxon>Embryophyta</taxon>
        <taxon>Tracheophyta</taxon>
        <taxon>Spermatophyta</taxon>
        <taxon>Magnoliopsida</taxon>
        <taxon>eudicotyledons</taxon>
        <taxon>Gunneridae</taxon>
        <taxon>Pentapetalae</taxon>
        <taxon>rosids</taxon>
        <taxon>fabids</taxon>
        <taxon>Fabales</taxon>
        <taxon>Fabaceae</taxon>
        <taxon>Cercidoideae</taxon>
        <taxon>Cercideae</taxon>
        <taxon>Bauhiniinae</taxon>
        <taxon>Bauhinia</taxon>
    </lineage>
</organism>
<proteinExistence type="predicted"/>
<evidence type="ECO:0000313" key="2">
    <source>
        <dbReference type="Proteomes" id="UP000828941"/>
    </source>
</evidence>
<reference evidence="1 2" key="1">
    <citation type="journal article" date="2022" name="DNA Res.">
        <title>Chromosomal-level genome assembly of the orchid tree Bauhinia variegata (Leguminosae; Cercidoideae) supports the allotetraploid origin hypothesis of Bauhinia.</title>
        <authorList>
            <person name="Zhong Y."/>
            <person name="Chen Y."/>
            <person name="Zheng D."/>
            <person name="Pang J."/>
            <person name="Liu Y."/>
            <person name="Luo S."/>
            <person name="Meng S."/>
            <person name="Qian L."/>
            <person name="Wei D."/>
            <person name="Dai S."/>
            <person name="Zhou R."/>
        </authorList>
    </citation>
    <scope>NUCLEOTIDE SEQUENCE [LARGE SCALE GENOMIC DNA]</scope>
    <source>
        <strain evidence="1">BV-YZ2020</strain>
    </source>
</reference>
<dbReference type="EMBL" id="CM039431">
    <property type="protein sequence ID" value="KAI4335342.1"/>
    <property type="molecule type" value="Genomic_DNA"/>
</dbReference>
<name>A0ACB9NHD2_BAUVA</name>
<protein>
    <submittedName>
        <fullName evidence="1">Uncharacterized protein</fullName>
    </submittedName>
</protein>